<evidence type="ECO:0000256" key="1">
    <source>
        <dbReference type="ARBA" id="ARBA00006432"/>
    </source>
</evidence>
<reference evidence="6 7" key="1">
    <citation type="submission" date="2024-06" db="EMBL/GenBank/DDBJ databases">
        <title>The Natural Products Discovery Center: Release of the First 8490 Sequenced Strains for Exploring Actinobacteria Biosynthetic Diversity.</title>
        <authorList>
            <person name="Kalkreuter E."/>
            <person name="Kautsar S.A."/>
            <person name="Yang D."/>
            <person name="Bader C.D."/>
            <person name="Teijaro C.N."/>
            <person name="Fluegel L."/>
            <person name="Davis C.M."/>
            <person name="Simpson J.R."/>
            <person name="Lauterbach L."/>
            <person name="Steele A.D."/>
            <person name="Gui C."/>
            <person name="Meng S."/>
            <person name="Li G."/>
            <person name="Viehrig K."/>
            <person name="Ye F."/>
            <person name="Su P."/>
            <person name="Kiefer A.F."/>
            <person name="Nichols A."/>
            <person name="Cepeda A.J."/>
            <person name="Yan W."/>
            <person name="Fan B."/>
            <person name="Jiang Y."/>
            <person name="Adhikari A."/>
            <person name="Zheng C.-J."/>
            <person name="Schuster L."/>
            <person name="Cowan T.M."/>
            <person name="Smanski M.J."/>
            <person name="Chevrette M.G."/>
            <person name="De Carvalho L.P.S."/>
            <person name="Shen B."/>
        </authorList>
    </citation>
    <scope>NUCLEOTIDE SEQUENCE [LARGE SCALE GENOMIC DNA]</scope>
    <source>
        <strain evidence="6 7">NPDC048946</strain>
    </source>
</reference>
<dbReference type="Pfam" id="PF00501">
    <property type="entry name" value="AMP-binding"/>
    <property type="match status" value="1"/>
</dbReference>
<dbReference type="Gene3D" id="3.30.300.30">
    <property type="match status" value="1"/>
</dbReference>
<proteinExistence type="inferred from homology"/>
<dbReference type="InterPro" id="IPR020845">
    <property type="entry name" value="AMP-binding_CS"/>
</dbReference>
<evidence type="ECO:0000256" key="2">
    <source>
        <dbReference type="ARBA" id="ARBA00022598"/>
    </source>
</evidence>
<dbReference type="InterPro" id="IPR042099">
    <property type="entry name" value="ANL_N_sf"/>
</dbReference>
<evidence type="ECO:0000313" key="6">
    <source>
        <dbReference type="EMBL" id="MEU8133924.1"/>
    </source>
</evidence>
<evidence type="ECO:0000313" key="7">
    <source>
        <dbReference type="Proteomes" id="UP001551482"/>
    </source>
</evidence>
<dbReference type="Gene3D" id="3.40.50.980">
    <property type="match status" value="1"/>
</dbReference>
<dbReference type="RefSeq" id="WP_358352176.1">
    <property type="nucleotide sequence ID" value="NZ_JBEZFP010000020.1"/>
</dbReference>
<dbReference type="PANTHER" id="PTHR43201">
    <property type="entry name" value="ACYL-COA SYNTHETASE"/>
    <property type="match status" value="1"/>
</dbReference>
<dbReference type="EMBL" id="JBEZFP010000020">
    <property type="protein sequence ID" value="MEU8133924.1"/>
    <property type="molecule type" value="Genomic_DNA"/>
</dbReference>
<organism evidence="6 7">
    <name type="scientific">Streptodolium elevatio</name>
    <dbReference type="NCBI Taxonomy" id="3157996"/>
    <lineage>
        <taxon>Bacteria</taxon>
        <taxon>Bacillati</taxon>
        <taxon>Actinomycetota</taxon>
        <taxon>Actinomycetes</taxon>
        <taxon>Kitasatosporales</taxon>
        <taxon>Streptomycetaceae</taxon>
        <taxon>Streptodolium</taxon>
    </lineage>
</organism>
<dbReference type="Gene3D" id="3.40.50.12780">
    <property type="entry name" value="N-terminal domain of ligase-like"/>
    <property type="match status" value="1"/>
</dbReference>
<dbReference type="InterPro" id="IPR025110">
    <property type="entry name" value="AMP-bd_C"/>
</dbReference>
<dbReference type="SUPFAM" id="SSF56801">
    <property type="entry name" value="Acetyl-CoA synthetase-like"/>
    <property type="match status" value="1"/>
</dbReference>
<comment type="caution">
    <text evidence="6">The sequence shown here is derived from an EMBL/GenBank/DDBJ whole genome shotgun (WGS) entry which is preliminary data.</text>
</comment>
<evidence type="ECO:0000256" key="3">
    <source>
        <dbReference type="SAM" id="MobiDB-lite"/>
    </source>
</evidence>
<dbReference type="PANTHER" id="PTHR43201:SF5">
    <property type="entry name" value="MEDIUM-CHAIN ACYL-COA LIGASE ACSF2, MITOCHONDRIAL"/>
    <property type="match status" value="1"/>
</dbReference>
<feature type="region of interest" description="Disordered" evidence="3">
    <location>
        <begin position="149"/>
        <end position="187"/>
    </location>
</feature>
<comment type="similarity">
    <text evidence="1">Belongs to the ATP-dependent AMP-binding enzyme family.</text>
</comment>
<dbReference type="Pfam" id="PF13193">
    <property type="entry name" value="AMP-binding_C"/>
    <property type="match status" value="1"/>
</dbReference>
<feature type="domain" description="AMP-dependent synthetase/ligase" evidence="4">
    <location>
        <begin position="11"/>
        <end position="448"/>
    </location>
</feature>
<evidence type="ECO:0000259" key="5">
    <source>
        <dbReference type="Pfam" id="PF13193"/>
    </source>
</evidence>
<evidence type="ECO:0000259" key="4">
    <source>
        <dbReference type="Pfam" id="PF00501"/>
    </source>
</evidence>
<keyword evidence="7" id="KW-1185">Reference proteome</keyword>
<keyword evidence="2" id="KW-0436">Ligase</keyword>
<feature type="compositionally biased region" description="Low complexity" evidence="3">
    <location>
        <begin position="149"/>
        <end position="172"/>
    </location>
</feature>
<dbReference type="InterPro" id="IPR000873">
    <property type="entry name" value="AMP-dep_synth/lig_dom"/>
</dbReference>
<dbReference type="InterPro" id="IPR045851">
    <property type="entry name" value="AMP-bd_C_sf"/>
</dbReference>
<accession>A0ABV3DG87</accession>
<protein>
    <submittedName>
        <fullName evidence="6">AMP-binding protein</fullName>
    </submittedName>
</protein>
<dbReference type="Proteomes" id="UP001551482">
    <property type="component" value="Unassembled WGS sequence"/>
</dbReference>
<feature type="domain" description="AMP-binding enzyme C-terminal" evidence="5">
    <location>
        <begin position="499"/>
        <end position="574"/>
    </location>
</feature>
<name>A0ABV3DG87_9ACTN</name>
<sequence>MKQTVAHLVRSAADRYEDAEAVVDGDVTLTFRQLGDQVLDFARAAIAHGVRPGDRVAIWAPNSARWLVAALGTISAGATVVTVNTRYRGEEAADLLRRSAAVALFVHQDFLGYDYFGALRDAAGSAASGATDLARTASRANAAAPTAAAAAGTGSGAPAADAEGTEGTQGTEGAEGTGGTEGTPVPGLPLLRYVVDISGAGPRVDGDGPSPWDDFMAAYDQVHEEQALGVLDGIRPTDISHIIFTSGTTGRPKGVLLHHRALVRLYAAYSGIWGIQEGDRYLVPLPFFHTGGQSAILSCLIRGATILPLPVFDPATVLELVDRLRVSVLIGAPTVFSALLDHPDRSRYDLSSLRLAATGAAVVPVRLVERCLAELPFTNFITAYGMTECHGTATMCRDDDSPATVAATSGSALPSVEVRVVDPEGHDVGVGEPGEIWVRGYNVTRGYLDDPEATAEAIDLDGWLHTGDIGHLDARGNLAITDRLKDIYIVGGFNVSPAEVEQVMARHPAVSEAAVIGVPDDRMGEVGRAYVIPRPGAEADPEEIGAWLRARLANFKVPRSIAVVDVLPRNATGKVQKTELRAAYRDAAADPVADRN</sequence>
<gene>
    <name evidence="6" type="ORF">AB0C36_10475</name>
</gene>
<dbReference type="PROSITE" id="PS00455">
    <property type="entry name" value="AMP_BINDING"/>
    <property type="match status" value="1"/>
</dbReference>